<evidence type="ECO:0000256" key="1">
    <source>
        <dbReference type="SAM" id="MobiDB-lite"/>
    </source>
</evidence>
<feature type="compositionally biased region" description="Polar residues" evidence="1">
    <location>
        <begin position="45"/>
        <end position="54"/>
    </location>
</feature>
<name>A0A8H3FVJ8_9LECA</name>
<feature type="region of interest" description="Disordered" evidence="1">
    <location>
        <begin position="818"/>
        <end position="837"/>
    </location>
</feature>
<protein>
    <submittedName>
        <fullName evidence="2">Uncharacterized protein</fullName>
    </submittedName>
</protein>
<dbReference type="EMBL" id="CAJPDQ010000040">
    <property type="protein sequence ID" value="CAF9931713.1"/>
    <property type="molecule type" value="Genomic_DNA"/>
</dbReference>
<evidence type="ECO:0000313" key="2">
    <source>
        <dbReference type="EMBL" id="CAF9931713.1"/>
    </source>
</evidence>
<sequence length="957" mass="106550">MHRMRLRSHRGVNLKAHKALPRRQVIPLISSNQTETSPRKRRISNDTFSWVGSASPTLPHPNPHLPLTPPSLPDDTLEKSQDNSEILEVLEDVRLVDNGTPVGLLSPLTPDLTPPRTRTHDALLMKPPYFRYPSSTSAADSFRTAREYATSVDSLNRISSPESDSSTVIQTENKWSNHIPAEHDFLSKRARNIGLGLGLNLERESNPIVMPTTSQNHETYLADVLDDPLVIREAAAVRMAQKVKEELQDTVLEDDIKSDLLPERPDSFSATRDGSLLLKHMIVSNRLQTHRRSLQDAISMEQAIPKSDEIAPARPIDSAAFNPFDSPEANDQRDSRVDTMGLNAEKENPSSSIQEPVSNNNQQRPESTPEAELPIKEHSGTNLLDSDSRRLSRISAGSSNIIEAIVISPPKQKRHKLRRSSKNHCLRDASCSQNNSNRSSLNSNNQVHVLRHKPAILGDKVNRVSINSDSGISMGNDAFSSVKDNAIPLSEIPQRQSSLRGRKKLPPAITDKEKRNSRPLTAPERLMSPTGEIRSQMYPIFDTWSRGPRRSSGSRGREVRHAPPVPIPPRSSSLSAPTSQTNSRHDSMTSEARKVQEIQPNPPGHHRSSSPRVRINLPEPDRLMPTHARERSLDPFKPEDSDASSLASPFLRSSLTRTPFSAISTPGIVEYGQGTTVLIHPHHNESVLMVQHSHRPESQDEVSDQQVSQVVTIPPASQRKAAQPAKSSINELTSQEMRRNISATSTARSVDSTSKPAPSSKAFDISRYPSSRRHSDSYITPLSRLATVAKNTPAKKRIKIDDPSNTLSQFWRPNGFWNDLSDSEDESDTPVASQSPKERLVVSNTLGLLQRPVIAGSVGLAKRLGSLRRRKQIQELQQTGKRYSSVPNLESGIPIHTQATTTPNKRQRNLSFSSISHLHDTINQKRLERSEAQKERKRQKLKKSIGRITLQDQAYAF</sequence>
<feature type="region of interest" description="Disordered" evidence="1">
    <location>
        <begin position="491"/>
        <end position="626"/>
    </location>
</feature>
<proteinExistence type="predicted"/>
<organism evidence="2 3">
    <name type="scientific">Gomphillus americanus</name>
    <dbReference type="NCBI Taxonomy" id="1940652"/>
    <lineage>
        <taxon>Eukaryota</taxon>
        <taxon>Fungi</taxon>
        <taxon>Dikarya</taxon>
        <taxon>Ascomycota</taxon>
        <taxon>Pezizomycotina</taxon>
        <taxon>Lecanoromycetes</taxon>
        <taxon>OSLEUM clade</taxon>
        <taxon>Ostropomycetidae</taxon>
        <taxon>Ostropales</taxon>
        <taxon>Graphidaceae</taxon>
        <taxon>Gomphilloideae</taxon>
        <taxon>Gomphillus</taxon>
    </lineage>
</organism>
<gene>
    <name evidence="2" type="ORF">GOMPHAMPRED_006380</name>
</gene>
<feature type="compositionally biased region" description="Basic residues" evidence="1">
    <location>
        <begin position="411"/>
        <end position="424"/>
    </location>
</feature>
<accession>A0A8H3FVJ8</accession>
<evidence type="ECO:0000313" key="3">
    <source>
        <dbReference type="Proteomes" id="UP000664169"/>
    </source>
</evidence>
<feature type="compositionally biased region" description="Basic and acidic residues" evidence="1">
    <location>
        <begin position="583"/>
        <end position="596"/>
    </location>
</feature>
<keyword evidence="3" id="KW-1185">Reference proteome</keyword>
<comment type="caution">
    <text evidence="2">The sequence shown here is derived from an EMBL/GenBank/DDBJ whole genome shotgun (WGS) entry which is preliminary data.</text>
</comment>
<dbReference type="AlphaFoldDB" id="A0A8H3FVJ8"/>
<dbReference type="Proteomes" id="UP000664169">
    <property type="component" value="Unassembled WGS sequence"/>
</dbReference>
<feature type="compositionally biased region" description="Polar residues" evidence="1">
    <location>
        <begin position="725"/>
        <end position="757"/>
    </location>
</feature>
<feature type="compositionally biased region" description="Polar residues" evidence="1">
    <location>
        <begin position="570"/>
        <end position="582"/>
    </location>
</feature>
<feature type="compositionally biased region" description="Pro residues" evidence="1">
    <location>
        <begin position="58"/>
        <end position="72"/>
    </location>
</feature>
<dbReference type="OrthoDB" id="3870679at2759"/>
<feature type="region of interest" description="Disordered" evidence="1">
    <location>
        <begin position="410"/>
        <end position="442"/>
    </location>
</feature>
<feature type="compositionally biased region" description="Polar residues" evidence="1">
    <location>
        <begin position="349"/>
        <end position="366"/>
    </location>
</feature>
<reference evidence="2" key="1">
    <citation type="submission" date="2021-03" db="EMBL/GenBank/DDBJ databases">
        <authorList>
            <person name="Tagirdzhanova G."/>
        </authorList>
    </citation>
    <scope>NUCLEOTIDE SEQUENCE</scope>
</reference>
<feature type="region of interest" description="Disordered" evidence="1">
    <location>
        <begin position="343"/>
        <end position="389"/>
    </location>
</feature>
<feature type="region of interest" description="Disordered" evidence="1">
    <location>
        <begin position="28"/>
        <end position="81"/>
    </location>
</feature>
<feature type="compositionally biased region" description="Low complexity" evidence="1">
    <location>
        <begin position="430"/>
        <end position="442"/>
    </location>
</feature>
<feature type="region of interest" description="Disordered" evidence="1">
    <location>
        <begin position="715"/>
        <end position="776"/>
    </location>
</feature>